<dbReference type="EMBL" id="CP018099">
    <property type="protein sequence ID" value="APF18321.1"/>
    <property type="molecule type" value="Genomic_DNA"/>
</dbReference>
<reference evidence="1 2" key="1">
    <citation type="submission" date="2016-11" db="EMBL/GenBank/DDBJ databases">
        <title>Genomic analysis of Caldithrix abyssi and proposal of a novel bacterial phylum Caldithrichaeota.</title>
        <authorList>
            <person name="Kublanov I."/>
            <person name="Sigalova O."/>
            <person name="Gavrilov S."/>
            <person name="Lebedinsky A."/>
            <person name="Ivanova N."/>
            <person name="Daum C."/>
            <person name="Reddy T."/>
            <person name="Klenk H.P."/>
            <person name="Goker M."/>
            <person name="Reva O."/>
            <person name="Miroshnichenko M."/>
            <person name="Kyprides N."/>
            <person name="Woyke T."/>
            <person name="Gelfand M."/>
        </authorList>
    </citation>
    <scope>NUCLEOTIDE SEQUENCE [LARGE SCALE GENOMIC DNA]</scope>
    <source>
        <strain evidence="1 2">LF13</strain>
    </source>
</reference>
<gene>
    <name evidence="1" type="ORF">Cabys_1572</name>
</gene>
<proteinExistence type="predicted"/>
<name>A0A1J1C7P8_CALAY</name>
<dbReference type="KEGG" id="caby:Cabys_1572"/>
<evidence type="ECO:0000313" key="2">
    <source>
        <dbReference type="Proteomes" id="UP000183868"/>
    </source>
</evidence>
<dbReference type="AlphaFoldDB" id="A0A1J1C7P8"/>
<organism evidence="1 2">
    <name type="scientific">Caldithrix abyssi DSM 13497</name>
    <dbReference type="NCBI Taxonomy" id="880073"/>
    <lineage>
        <taxon>Bacteria</taxon>
        <taxon>Pseudomonadati</taxon>
        <taxon>Calditrichota</taxon>
        <taxon>Calditrichia</taxon>
        <taxon>Calditrichales</taxon>
        <taxon>Calditrichaceae</taxon>
        <taxon>Caldithrix</taxon>
    </lineage>
</organism>
<sequence>MGDIQKVHKKLFHLSAKSFNLSALVQIEKKYGSRKIFEKLLAA</sequence>
<protein>
    <submittedName>
        <fullName evidence="1">Uncharacterized protein</fullName>
    </submittedName>
</protein>
<accession>A0A1J1C7P8</accession>
<evidence type="ECO:0000313" key="1">
    <source>
        <dbReference type="EMBL" id="APF18321.1"/>
    </source>
</evidence>
<dbReference type="Proteomes" id="UP000183868">
    <property type="component" value="Chromosome"/>
</dbReference>